<evidence type="ECO:0000259" key="5">
    <source>
        <dbReference type="PROSITE" id="PS51194"/>
    </source>
</evidence>
<dbReference type="Pfam" id="PF00176">
    <property type="entry name" value="SNF2-rel_dom"/>
    <property type="match status" value="1"/>
</dbReference>
<dbReference type="InterPro" id="IPR049730">
    <property type="entry name" value="SNF2/RAD54-like_C"/>
</dbReference>
<evidence type="ECO:0000256" key="2">
    <source>
        <dbReference type="PROSITE-ProRule" id="PRU00325"/>
    </source>
</evidence>
<feature type="domain" description="Helicase C-terminal" evidence="5">
    <location>
        <begin position="867"/>
        <end position="1021"/>
    </location>
</feature>
<dbReference type="InterPro" id="IPR007527">
    <property type="entry name" value="Znf_SWIM"/>
</dbReference>
<dbReference type="PANTHER" id="PTHR10799">
    <property type="entry name" value="SNF2/RAD54 HELICASE FAMILY"/>
    <property type="match status" value="1"/>
</dbReference>
<dbReference type="Pfam" id="PF04434">
    <property type="entry name" value="SWIM"/>
    <property type="match status" value="1"/>
</dbReference>
<accession>A0A0H3DM89</accession>
<name>A0A0H3DM89_MYCPB</name>
<dbReference type="PROSITE" id="PS50966">
    <property type="entry name" value="ZF_SWIM"/>
    <property type="match status" value="1"/>
</dbReference>
<dbReference type="GO" id="GO:0005524">
    <property type="term" value="F:ATP binding"/>
    <property type="evidence" value="ECO:0007669"/>
    <property type="project" value="InterPro"/>
</dbReference>
<dbReference type="KEGG" id="mpj:MPNE_0023"/>
<keyword evidence="1" id="KW-0378">Hydrolase</keyword>
<dbReference type="PATRIC" id="fig|722438.3.peg.21"/>
<keyword evidence="2" id="KW-0863">Zinc-finger</keyword>
<dbReference type="PROSITE" id="PS51194">
    <property type="entry name" value="HELICASE_CTER"/>
    <property type="match status" value="1"/>
</dbReference>
<dbReference type="Proteomes" id="UP000007756">
    <property type="component" value="Chromosome"/>
</dbReference>
<dbReference type="InterPro" id="IPR027417">
    <property type="entry name" value="P-loop_NTPase"/>
</dbReference>
<evidence type="ECO:0000259" key="3">
    <source>
        <dbReference type="PROSITE" id="PS50966"/>
    </source>
</evidence>
<dbReference type="GO" id="GO:0008270">
    <property type="term" value="F:zinc ion binding"/>
    <property type="evidence" value="ECO:0007669"/>
    <property type="project" value="UniProtKB-KW"/>
</dbReference>
<organism evidence="6 7">
    <name type="scientific">Mycoplasmoides pneumoniae (strain ATCC 15531 / DSM 23978 / CIP 103766 / NBRC 14401 / NCTC 10119 / FH)</name>
    <name type="common">Mycoplasma pneumoniae</name>
    <dbReference type="NCBI Taxonomy" id="722438"/>
    <lineage>
        <taxon>Bacteria</taxon>
        <taxon>Bacillati</taxon>
        <taxon>Mycoplasmatota</taxon>
        <taxon>Mycoplasmoidales</taxon>
        <taxon>Mycoplasmoidaceae</taxon>
        <taxon>Mycoplasmoides</taxon>
    </lineage>
</organism>
<dbReference type="CDD" id="cd18793">
    <property type="entry name" value="SF2_C_SNF"/>
    <property type="match status" value="1"/>
</dbReference>
<dbReference type="AlphaFoldDB" id="A0A0H3DM89"/>
<dbReference type="SMART" id="SM00490">
    <property type="entry name" value="HELICc"/>
    <property type="match status" value="1"/>
</dbReference>
<evidence type="ECO:0000313" key="7">
    <source>
        <dbReference type="Proteomes" id="UP000007756"/>
    </source>
</evidence>
<dbReference type="RefSeq" id="WP_014325288.1">
    <property type="nucleotide sequence ID" value="NZ_CP010546.1"/>
</dbReference>
<dbReference type="eggNOG" id="COG0553">
    <property type="taxonomic scope" value="Bacteria"/>
</dbReference>
<dbReference type="Gene3D" id="3.40.50.300">
    <property type="entry name" value="P-loop containing nucleotide triphosphate hydrolases"/>
    <property type="match status" value="1"/>
</dbReference>
<dbReference type="HOGENOM" id="CLU_000315_21_1_14"/>
<dbReference type="InterPro" id="IPR014001">
    <property type="entry name" value="Helicase_ATP-bd"/>
</dbReference>
<proteinExistence type="predicted"/>
<sequence length="1030" mass="119576">MTIAEIRKFAQTTQKFVEAENLFEHGNVVLPKKYLNKARGMAEVLYNSQVIKVSFTAKDGELTCKCSCLANVDNCVHIVAVLLKYHQMLVESKRSFNLAEAFHLDCDQAEMLIENLSLEIIAGGWNFKLGFTINLDKHNPQPSVLRFYCCDATFVYFLHLENDTLHSVELSKFKPEERATLLFFDKLCKQFTVGYDRNSLLFPLAGFLKELQANTEPTIFVFNDDKIDNILFLRISKKHHGLNHVCGFSGKKVFDFVTYKQKEKQIVLRSAYLSKFTDFKFPYTINIYKLQFGEPLFFHFLIQLKRDGFKNFYFQSEDSIVKEKEYLPKLYFKVEYDPVKNKFVSDAFFKYKNHFNKGTTTVYPHRYYMAKKSDRGGFNRLLFYEEAVENFYQDQFDLGYFRKFEHLPIQDKNQIEAFKAALDDLMPVDLAEVSLSDNLLHQKPLHFALSDLEAVAVDDKQIKLSFAPSAVELKLIKRILSAYHKGNVVCIDQESWYDLKQPAAKELIQFWNQFDLRNATSDGNHIYLPKYYLFEVAKIFSQYLDIKNLFDVPTIKKIEDQNNNVFDLSLEHKKITSLRNYQQEGVKWIRGLEENKFGGILADEMGLGKTVQVIFALLDSYLKNHVNLPSLIIVPASLLLNWKSEFEKFAPQIKVKVANIPSKERGELYEKLTNEILIVSFNVLRSDVKLITKQRFHYVVIDEAQGIKNDSSSITKAAKKVKGNFCLALTGTPIENRLLDLWSCFDFVLPSFLGNKKQFTDQFEKEKTDQSFHLLMQRTSPFILRRTKSKVLKELPNKITTDIYVELNPMHQKLYEEERDRGLEEIKQIQDKSSFNILTLILKLRHLCSLPKNSQGILENSAKKEAALEIIHEAIENQRKIILFTQFIDVIDHFKDTFKEQGIEYFIFDGRKSPKSRHSIIEKFNNAKNPCVLLASLKAGGVGINLTAAEVVIHFDVWWNTAVENQATDRAHRIGQKKTVQVYRIIAKNTIEERVCQVQAEKQELVSKTLVEDVNFFESLTNEELLRLFE</sequence>
<dbReference type="GO" id="GO:0016787">
    <property type="term" value="F:hydrolase activity"/>
    <property type="evidence" value="ECO:0007669"/>
    <property type="project" value="UniProtKB-KW"/>
</dbReference>
<dbReference type="STRING" id="722438.F539_00115"/>
<evidence type="ECO:0000256" key="1">
    <source>
        <dbReference type="ARBA" id="ARBA00022801"/>
    </source>
</evidence>
<gene>
    <name evidence="6" type="ordered locus">MPNE_0023</name>
</gene>
<feature type="domain" description="Helicase ATP-binding" evidence="4">
    <location>
        <begin position="590"/>
        <end position="751"/>
    </location>
</feature>
<dbReference type="Gene3D" id="3.40.50.10810">
    <property type="entry name" value="Tandem AAA-ATPase domain"/>
    <property type="match status" value="1"/>
</dbReference>
<dbReference type="Pfam" id="PF00271">
    <property type="entry name" value="Helicase_C"/>
    <property type="match status" value="1"/>
</dbReference>
<dbReference type="GeneID" id="66609339"/>
<dbReference type="SMART" id="SM00487">
    <property type="entry name" value="DEXDc"/>
    <property type="match status" value="1"/>
</dbReference>
<dbReference type="PROSITE" id="PS51192">
    <property type="entry name" value="HELICASE_ATP_BIND_1"/>
    <property type="match status" value="1"/>
</dbReference>
<dbReference type="InterPro" id="IPR000330">
    <property type="entry name" value="SNF2_N"/>
</dbReference>
<feature type="domain" description="SWIM-type" evidence="3">
    <location>
        <begin position="51"/>
        <end position="86"/>
    </location>
</feature>
<dbReference type="InterPro" id="IPR001650">
    <property type="entry name" value="Helicase_C-like"/>
</dbReference>
<reference evidence="6 7" key="1">
    <citation type="journal article" date="2010" name="Appl. Environ. Microbiol.">
        <title>Targeted chromosomal knockouts in Mycoplasma pneumoniae.</title>
        <authorList>
            <person name="Krishnakumar R."/>
            <person name="Assad-Garcia N."/>
            <person name="Benders G.A."/>
            <person name="Phan Q."/>
            <person name="Montague M.G."/>
            <person name="Glass J.I."/>
        </authorList>
    </citation>
    <scope>NUCLEOTIDE SEQUENCE [LARGE SCALE GENOMIC DNA]</scope>
    <source>
        <strain evidence="7">ATCC 15531 / DSM 22911 / NBRC 14401 / NCTC 10119 / FH</strain>
    </source>
</reference>
<dbReference type="SUPFAM" id="SSF52540">
    <property type="entry name" value="P-loop containing nucleoside triphosphate hydrolases"/>
    <property type="match status" value="2"/>
</dbReference>
<evidence type="ECO:0000259" key="4">
    <source>
        <dbReference type="PROSITE" id="PS51192"/>
    </source>
</evidence>
<dbReference type="PaxDb" id="722438-MPNE_0023"/>
<dbReference type="EMBL" id="CP002077">
    <property type="protein sequence ID" value="ADK86885.1"/>
    <property type="molecule type" value="Genomic_DNA"/>
</dbReference>
<keyword evidence="2" id="KW-0479">Metal-binding</keyword>
<protein>
    <submittedName>
        <fullName evidence="6">SNF2 family N-terminal domain protein</fullName>
    </submittedName>
</protein>
<dbReference type="InterPro" id="IPR038718">
    <property type="entry name" value="SNF2-like_sf"/>
</dbReference>
<evidence type="ECO:0000313" key="6">
    <source>
        <dbReference type="EMBL" id="ADK86885.1"/>
    </source>
</evidence>
<keyword evidence="2" id="KW-0862">Zinc</keyword>